<evidence type="ECO:0000313" key="3">
    <source>
        <dbReference type="Proteomes" id="UP000605846"/>
    </source>
</evidence>
<dbReference type="EMBL" id="JABAYA010000218">
    <property type="protein sequence ID" value="KAF7722021.1"/>
    <property type="molecule type" value="Genomic_DNA"/>
</dbReference>
<dbReference type="Proteomes" id="UP000605846">
    <property type="component" value="Unassembled WGS sequence"/>
</dbReference>
<protein>
    <submittedName>
        <fullName evidence="2">Uncharacterized protein</fullName>
    </submittedName>
</protein>
<feature type="compositionally biased region" description="Basic and acidic residues" evidence="1">
    <location>
        <begin position="1"/>
        <end position="25"/>
    </location>
</feature>
<dbReference type="OrthoDB" id="2284024at2759"/>
<feature type="compositionally biased region" description="Basic and acidic residues" evidence="1">
    <location>
        <begin position="89"/>
        <end position="103"/>
    </location>
</feature>
<dbReference type="AlphaFoldDB" id="A0A8H7ELU5"/>
<evidence type="ECO:0000256" key="1">
    <source>
        <dbReference type="SAM" id="MobiDB-lite"/>
    </source>
</evidence>
<accession>A0A8H7ELU5</accession>
<keyword evidence="3" id="KW-1185">Reference proteome</keyword>
<feature type="compositionally biased region" description="Polar residues" evidence="1">
    <location>
        <begin position="37"/>
        <end position="49"/>
    </location>
</feature>
<feature type="region of interest" description="Disordered" evidence="1">
    <location>
        <begin position="1"/>
        <end position="113"/>
    </location>
</feature>
<feature type="compositionally biased region" description="Basic and acidic residues" evidence="1">
    <location>
        <begin position="50"/>
        <end position="60"/>
    </location>
</feature>
<evidence type="ECO:0000313" key="2">
    <source>
        <dbReference type="EMBL" id="KAF7722021.1"/>
    </source>
</evidence>
<sequence>MESKTDADLRAEYEERNENLKKSMKDALQPTDRPDPMQTQSNAEMQSEYNTRHENLKKSFNELWESVEQKARHAGSSNWQTQQQQQEPHSPEKEQGSADKERGFSFSKGPRTYDDPLFALGYKLNKSAMDATKRDLSAMHELDAEKFETVAAKIEDMFGNNALTEQGPDRSLYRRSV</sequence>
<gene>
    <name evidence="2" type="ORF">EC973_003777</name>
</gene>
<comment type="caution">
    <text evidence="2">The sequence shown here is derived from an EMBL/GenBank/DDBJ whole genome shotgun (WGS) entry which is preliminary data.</text>
</comment>
<proteinExistence type="predicted"/>
<name>A0A8H7ELU5_9FUNG</name>
<reference evidence="2" key="1">
    <citation type="submission" date="2020-01" db="EMBL/GenBank/DDBJ databases">
        <title>Genome Sequencing of Three Apophysomyces-Like Fungal Strains Confirms a Novel Fungal Genus in the Mucoromycota with divergent Burkholderia-like Endosymbiotic Bacteria.</title>
        <authorList>
            <person name="Stajich J.E."/>
            <person name="Macias A.M."/>
            <person name="Carter-House D."/>
            <person name="Lovett B."/>
            <person name="Kasson L.R."/>
            <person name="Berry K."/>
            <person name="Grigoriev I."/>
            <person name="Chang Y."/>
            <person name="Spatafora J."/>
            <person name="Kasson M.T."/>
        </authorList>
    </citation>
    <scope>NUCLEOTIDE SEQUENCE</scope>
    <source>
        <strain evidence="2">NRRL A-21654</strain>
    </source>
</reference>
<organism evidence="2 3">
    <name type="scientific">Apophysomyces ossiformis</name>
    <dbReference type="NCBI Taxonomy" id="679940"/>
    <lineage>
        <taxon>Eukaryota</taxon>
        <taxon>Fungi</taxon>
        <taxon>Fungi incertae sedis</taxon>
        <taxon>Mucoromycota</taxon>
        <taxon>Mucoromycotina</taxon>
        <taxon>Mucoromycetes</taxon>
        <taxon>Mucorales</taxon>
        <taxon>Mucorineae</taxon>
        <taxon>Mucoraceae</taxon>
        <taxon>Apophysomyces</taxon>
    </lineage>
</organism>